<dbReference type="GO" id="GO:0046872">
    <property type="term" value="F:metal ion binding"/>
    <property type="evidence" value="ECO:0007669"/>
    <property type="project" value="UniProtKB-KW"/>
</dbReference>
<dbReference type="GO" id="GO:0035999">
    <property type="term" value="P:tetrahydrofolate interconversion"/>
    <property type="evidence" value="ECO:0007669"/>
    <property type="project" value="TreeGrafter"/>
</dbReference>
<dbReference type="SUPFAM" id="SSF100950">
    <property type="entry name" value="NagB/RpiA/CoA transferase-like"/>
    <property type="match status" value="1"/>
</dbReference>
<keyword evidence="6" id="KW-0436">Ligase</keyword>
<dbReference type="InterPro" id="IPR037171">
    <property type="entry name" value="NagB/RpiA_transferase-like"/>
</dbReference>
<comment type="catalytic activity">
    <reaction evidence="5">
        <text>(6S)-5-formyl-5,6,7,8-tetrahydrofolate + ATP = (6R)-5,10-methenyltetrahydrofolate + ADP + phosphate</text>
        <dbReference type="Rhea" id="RHEA:10488"/>
        <dbReference type="ChEBI" id="CHEBI:30616"/>
        <dbReference type="ChEBI" id="CHEBI:43474"/>
        <dbReference type="ChEBI" id="CHEBI:57455"/>
        <dbReference type="ChEBI" id="CHEBI:57457"/>
        <dbReference type="ChEBI" id="CHEBI:456216"/>
        <dbReference type="EC" id="6.3.3.2"/>
    </reaction>
</comment>
<feature type="binding site" evidence="4">
    <location>
        <position position="66"/>
    </location>
    <ligand>
        <name>substrate</name>
    </ligand>
</feature>
<dbReference type="InterPro" id="IPR024185">
    <property type="entry name" value="FTHF_cligase-like_sf"/>
</dbReference>
<evidence type="ECO:0000313" key="7">
    <source>
        <dbReference type="Proteomes" id="UP000003676"/>
    </source>
</evidence>
<protein>
    <recommendedName>
        <fullName evidence="5">5-formyltetrahydrofolate cyclo-ligase</fullName>
        <ecNumber evidence="5">6.3.3.2</ecNumber>
    </recommendedName>
</protein>
<dbReference type="GO" id="GO:0030272">
    <property type="term" value="F:5-formyltetrahydrofolate cyclo-ligase activity"/>
    <property type="evidence" value="ECO:0007669"/>
    <property type="project" value="UniProtKB-EC"/>
</dbReference>
<evidence type="ECO:0000256" key="3">
    <source>
        <dbReference type="ARBA" id="ARBA00022840"/>
    </source>
</evidence>
<dbReference type="InterPro" id="IPR002698">
    <property type="entry name" value="FTHF_cligase"/>
</dbReference>
<dbReference type="GO" id="GO:0009396">
    <property type="term" value="P:folic acid-containing compound biosynthetic process"/>
    <property type="evidence" value="ECO:0007669"/>
    <property type="project" value="TreeGrafter"/>
</dbReference>
<feature type="binding site" evidence="4">
    <location>
        <position position="71"/>
    </location>
    <ligand>
        <name>substrate</name>
    </ligand>
</feature>
<dbReference type="EMBL" id="ABXU01000020">
    <property type="protein sequence ID" value="EEB34661.1"/>
    <property type="molecule type" value="Genomic_DNA"/>
</dbReference>
<comment type="similarity">
    <text evidence="1 5">Belongs to the 5-formyltetrahydrofolate cyclo-ligase family.</text>
</comment>
<feature type="binding site" evidence="4">
    <location>
        <begin position="156"/>
        <end position="164"/>
    </location>
    <ligand>
        <name>ATP</name>
        <dbReference type="ChEBI" id="CHEBI:30616"/>
    </ligand>
</feature>
<keyword evidence="2 4" id="KW-0547">Nucleotide-binding</keyword>
<evidence type="ECO:0000256" key="5">
    <source>
        <dbReference type="RuleBase" id="RU361279"/>
    </source>
</evidence>
<dbReference type="NCBIfam" id="TIGR02727">
    <property type="entry name" value="MTHFS_bact"/>
    <property type="match status" value="1"/>
</dbReference>
<keyword evidence="5" id="KW-0479">Metal-binding</keyword>
<dbReference type="PANTHER" id="PTHR23407:SF1">
    <property type="entry name" value="5-FORMYLTETRAHYDROFOLATE CYCLO-LIGASE"/>
    <property type="match status" value="1"/>
</dbReference>
<name>B6WQT2_9BACT</name>
<dbReference type="Proteomes" id="UP000003676">
    <property type="component" value="Unassembled WGS sequence"/>
</dbReference>
<evidence type="ECO:0000256" key="4">
    <source>
        <dbReference type="PIRSR" id="PIRSR006806-1"/>
    </source>
</evidence>
<gene>
    <name evidence="6" type="ORF">DESPIG_00411</name>
</gene>
<keyword evidence="3 4" id="KW-0067">ATP-binding</keyword>
<dbReference type="GO" id="GO:0005524">
    <property type="term" value="F:ATP binding"/>
    <property type="evidence" value="ECO:0007669"/>
    <property type="project" value="UniProtKB-KW"/>
</dbReference>
<comment type="cofactor">
    <cofactor evidence="5">
        <name>Mg(2+)</name>
        <dbReference type="ChEBI" id="CHEBI:18420"/>
    </cofactor>
</comment>
<sequence>MAHFSKDGKTSMSLSPDELKKELRARMRGLRRGQDPALARQRARAAQQALLDWDVWQQAARVALYVALPEEVHTGYLLADAWQRRLRVYLPRVRLERGLMDFVPCSRVGDMAAGPYKMLEPHAGLLGMAPPVLAHPDFCPDVLVLPGVAFDRAGNRLGFGGGYYDRFLAAFGARGSGRRPLLVGLCYAFQVVDALPSQDWDRPVDCLCTEEGLVCL</sequence>
<dbReference type="eggNOG" id="COG0212">
    <property type="taxonomic scope" value="Bacteria"/>
</dbReference>
<accession>B6WQT2</accession>
<evidence type="ECO:0000313" key="6">
    <source>
        <dbReference type="EMBL" id="EEB34661.1"/>
    </source>
</evidence>
<evidence type="ECO:0000256" key="2">
    <source>
        <dbReference type="ARBA" id="ARBA00022741"/>
    </source>
</evidence>
<evidence type="ECO:0000256" key="1">
    <source>
        <dbReference type="ARBA" id="ARBA00010638"/>
    </source>
</evidence>
<comment type="caution">
    <text evidence="6">The sequence shown here is derived from an EMBL/GenBank/DDBJ whole genome shotgun (WGS) entry which is preliminary data.</text>
</comment>
<reference evidence="6 7" key="1">
    <citation type="submission" date="2008-10" db="EMBL/GenBank/DDBJ databases">
        <title>Draft genome sequence of Desulvovibrio piger (ATCC 29098).</title>
        <authorList>
            <person name="Sudarsanam P."/>
            <person name="Ley R."/>
            <person name="Guruge J."/>
            <person name="Turnbaugh P.J."/>
            <person name="Mahowald M."/>
            <person name="Liep D."/>
            <person name="Gordon J."/>
        </authorList>
    </citation>
    <scope>NUCLEOTIDE SEQUENCE [LARGE SCALE GENOMIC DNA]</scope>
    <source>
        <strain evidence="6 7">ATCC 29098</strain>
    </source>
</reference>
<dbReference type="STRING" id="901.DESPIGER_0073"/>
<feature type="binding site" evidence="4">
    <location>
        <begin position="20"/>
        <end position="24"/>
    </location>
    <ligand>
        <name>ATP</name>
        <dbReference type="ChEBI" id="CHEBI:30616"/>
    </ligand>
</feature>
<dbReference type="PIRSF" id="PIRSF006806">
    <property type="entry name" value="FTHF_cligase"/>
    <property type="match status" value="1"/>
</dbReference>
<dbReference type="Gene3D" id="3.40.50.10420">
    <property type="entry name" value="NagB/RpiA/CoA transferase-like"/>
    <property type="match status" value="1"/>
</dbReference>
<dbReference type="Pfam" id="PF01812">
    <property type="entry name" value="5-FTHF_cyc-lig"/>
    <property type="match status" value="1"/>
</dbReference>
<keyword evidence="5" id="KW-0460">Magnesium</keyword>
<dbReference type="PANTHER" id="PTHR23407">
    <property type="entry name" value="ATPASE INHIBITOR/5-FORMYLTETRAHYDROFOLATE CYCLO-LIGASE"/>
    <property type="match status" value="1"/>
</dbReference>
<dbReference type="EC" id="6.3.3.2" evidence="5"/>
<dbReference type="HOGENOM" id="CLU_066245_2_2_7"/>
<proteinExistence type="inferred from homology"/>
<dbReference type="AlphaFoldDB" id="B6WQT2"/>
<organism evidence="6 7">
    <name type="scientific">Desulfovibrio piger ATCC 29098</name>
    <dbReference type="NCBI Taxonomy" id="411464"/>
    <lineage>
        <taxon>Bacteria</taxon>
        <taxon>Pseudomonadati</taxon>
        <taxon>Thermodesulfobacteriota</taxon>
        <taxon>Desulfovibrionia</taxon>
        <taxon>Desulfovibrionales</taxon>
        <taxon>Desulfovibrionaceae</taxon>
        <taxon>Desulfovibrio</taxon>
    </lineage>
</organism>
<reference evidence="6 7" key="2">
    <citation type="submission" date="2008-10" db="EMBL/GenBank/DDBJ databases">
        <authorList>
            <person name="Fulton L."/>
            <person name="Clifton S."/>
            <person name="Fulton B."/>
            <person name="Xu J."/>
            <person name="Minx P."/>
            <person name="Pepin K.H."/>
            <person name="Johnson M."/>
            <person name="Bhonagiri V."/>
            <person name="Nash W.E."/>
            <person name="Mardis E.R."/>
            <person name="Wilson R.K."/>
        </authorList>
    </citation>
    <scope>NUCLEOTIDE SEQUENCE [LARGE SCALE GENOMIC DNA]</scope>
    <source>
        <strain evidence="6 7">ATCC 29098</strain>
    </source>
</reference>